<dbReference type="AlphaFoldDB" id="A0A0V0GUW7"/>
<feature type="non-terminal residue" evidence="1">
    <location>
        <position position="62"/>
    </location>
</feature>
<proteinExistence type="predicted"/>
<dbReference type="EMBL" id="GEDG01030862">
    <property type="protein sequence ID" value="JAP11699.1"/>
    <property type="molecule type" value="Transcribed_RNA"/>
</dbReference>
<sequence>MCLLRIETRKKIKLKKTNKSKQYKDSSFYYLFGISKKIKEPSSSSSSSLSTQNLLFNLISRR</sequence>
<evidence type="ECO:0000313" key="1">
    <source>
        <dbReference type="EMBL" id="JAP11699.1"/>
    </source>
</evidence>
<accession>A0A0V0GUW7</accession>
<protein>
    <submittedName>
        <fullName evidence="1">Putative ovule protein</fullName>
    </submittedName>
</protein>
<organism evidence="1">
    <name type="scientific">Solanum chacoense</name>
    <name type="common">Chaco potato</name>
    <dbReference type="NCBI Taxonomy" id="4108"/>
    <lineage>
        <taxon>Eukaryota</taxon>
        <taxon>Viridiplantae</taxon>
        <taxon>Streptophyta</taxon>
        <taxon>Embryophyta</taxon>
        <taxon>Tracheophyta</taxon>
        <taxon>Spermatophyta</taxon>
        <taxon>Magnoliopsida</taxon>
        <taxon>eudicotyledons</taxon>
        <taxon>Gunneridae</taxon>
        <taxon>Pentapetalae</taxon>
        <taxon>asterids</taxon>
        <taxon>lamiids</taxon>
        <taxon>Solanales</taxon>
        <taxon>Solanaceae</taxon>
        <taxon>Solanoideae</taxon>
        <taxon>Solaneae</taxon>
        <taxon>Solanum</taxon>
    </lineage>
</organism>
<reference evidence="1" key="1">
    <citation type="submission" date="2015-12" db="EMBL/GenBank/DDBJ databases">
        <title>Gene expression during late stages of embryo sac development: a critical building block for successful pollen-pistil interactions.</title>
        <authorList>
            <person name="Liu Y."/>
            <person name="Joly V."/>
            <person name="Sabar M."/>
            <person name="Matton D.P."/>
        </authorList>
    </citation>
    <scope>NUCLEOTIDE SEQUENCE</scope>
</reference>
<name>A0A0V0GUW7_SOLCH</name>